<proteinExistence type="predicted"/>
<dbReference type="Proteomes" id="UP000179807">
    <property type="component" value="Unassembled WGS sequence"/>
</dbReference>
<evidence type="ECO:0000313" key="1">
    <source>
        <dbReference type="EMBL" id="OHT03671.1"/>
    </source>
</evidence>
<evidence type="ECO:0000313" key="2">
    <source>
        <dbReference type="Proteomes" id="UP000179807"/>
    </source>
</evidence>
<protein>
    <submittedName>
        <fullName evidence="1">Uncharacterized protein</fullName>
    </submittedName>
</protein>
<name>A0A1J4JWZ5_9EUKA</name>
<reference evidence="1" key="1">
    <citation type="submission" date="2016-10" db="EMBL/GenBank/DDBJ databases">
        <authorList>
            <person name="Benchimol M."/>
            <person name="Almeida L.G."/>
            <person name="Vasconcelos A.T."/>
            <person name="Perreira-Neves A."/>
            <person name="Rosa I.A."/>
            <person name="Tasca T."/>
            <person name="Bogo M.R."/>
            <person name="de Souza W."/>
        </authorList>
    </citation>
    <scope>NUCLEOTIDE SEQUENCE [LARGE SCALE GENOMIC DNA]</scope>
    <source>
        <strain evidence="1">K</strain>
    </source>
</reference>
<organism evidence="1 2">
    <name type="scientific">Tritrichomonas foetus</name>
    <dbReference type="NCBI Taxonomy" id="1144522"/>
    <lineage>
        <taxon>Eukaryota</taxon>
        <taxon>Metamonada</taxon>
        <taxon>Parabasalia</taxon>
        <taxon>Tritrichomonadida</taxon>
        <taxon>Tritrichomonadidae</taxon>
        <taxon>Tritrichomonas</taxon>
    </lineage>
</organism>
<keyword evidence="2" id="KW-1185">Reference proteome</keyword>
<comment type="caution">
    <text evidence="1">The sequence shown here is derived from an EMBL/GenBank/DDBJ whole genome shotgun (WGS) entry which is preliminary data.</text>
</comment>
<dbReference type="RefSeq" id="XP_068356807.1">
    <property type="nucleotide sequence ID" value="XM_068506427.1"/>
</dbReference>
<dbReference type="GeneID" id="94841131"/>
<sequence>MQYFLTDPIELDFEGIPLLSKDIWMVNSDRKTVAFYHNRKMIKIDISDFNLNHDLSNIIYIDFIKSNEIFVFVEHQNNPKIFLKIIISENEIISEGISEMTQPKTLCFSLNSFFFHENILTVFVPHLGAFVILSQSGISYHDINFQMIYYSMQTVKKYIVKESYLYVEYDDCYQVLRFNNNYSVDIVVALNRPIFDMLIFRSYLLLIYHKKDSLHPKKCYSYQKVPLDQANQAQDSSSLLTLKLQHAKYRFYTIDNALFAITTVITKSITENTISQAYLIDFDEDEYIKIGRHSRIFPPDCINIHKNYCICEFRKSKNILIGKLRLDYSKISLDRIKKPLSLISALFRRSDALNYAISHLRNFLITKFDTIDKLLTLLFDKPNLTTDEMTIFPEKTLSNDSKDENNFKKLDYLNRTKKARKIDYDIMSKCDKLLAKINNDDNFLEKITTIEGLIEDLRSTLDVIEKKYEKRKRGIDKSEDNSSDEFKALENKTESFKLLNHQLIVFVVETVGKFVSEPSAQIRFINMFKYLPKISEALFCEAFLKFIVVLDAHDIRIVEELSLAYSEAIQNEDTYEKLKETVVTLQRLNDNFCETVLKMRKKKN</sequence>
<dbReference type="EMBL" id="MLAK01000818">
    <property type="protein sequence ID" value="OHT03671.1"/>
    <property type="molecule type" value="Genomic_DNA"/>
</dbReference>
<accession>A0A1J4JWZ5</accession>
<dbReference type="VEuPathDB" id="TrichDB:TRFO_28861"/>
<dbReference type="AlphaFoldDB" id="A0A1J4JWZ5"/>
<gene>
    <name evidence="1" type="ORF">TRFO_28861</name>
</gene>